<evidence type="ECO:0000259" key="1">
    <source>
        <dbReference type="Pfam" id="PF01345"/>
    </source>
</evidence>
<comment type="caution">
    <text evidence="2">The sequence shown here is derived from an EMBL/GenBank/DDBJ whole genome shotgun (WGS) entry which is preliminary data.</text>
</comment>
<dbReference type="Pfam" id="PF17963">
    <property type="entry name" value="Big_9"/>
    <property type="match status" value="1"/>
</dbReference>
<dbReference type="EMBL" id="JACWZY010000052">
    <property type="protein sequence ID" value="MBD2705337.1"/>
    <property type="molecule type" value="Genomic_DNA"/>
</dbReference>
<dbReference type="RefSeq" id="WP_190892638.1">
    <property type="nucleotide sequence ID" value="NZ_JACWZY010000052.1"/>
</dbReference>
<proteinExistence type="predicted"/>
<evidence type="ECO:0000313" key="2">
    <source>
        <dbReference type="EMBL" id="MBD2705337.1"/>
    </source>
</evidence>
<evidence type="ECO:0000313" key="3">
    <source>
        <dbReference type="Proteomes" id="UP000598820"/>
    </source>
</evidence>
<dbReference type="AlphaFoldDB" id="A0A927GA72"/>
<sequence length="511" mass="53244">MKRLVITLIWLFLLLDIGISYAQLSPYAVGFQVTYDQVTSRYTAWVVPQYNLPNENNADTLEQGVTAQFTLKVPASFVISDITDVNGIWEKAPLKLGPGNAGQVWSGLGLDPTINYYVIGKVPSPTNYGRFVSGTPVALFTFKGNGCFGPVSPLEPGNLFIAVANQQYSFNVANSFYSTSGQPQTQNGNQNPLEQFQLLVGPSAQCSTLLANPDSQTLTAGTSVTIPVLANDTRNAQPVSATSVILTVGTPNSGTATTNPDGTLNYVPVAGFSGPVVFSYTICDQTQTAVCSSAQISLTVLGGSTPSTDLLITKHSSQSVTAIGSSVSFSLTVQNLGPGNAIGVFVTDTLTRNNSVVLLGTPTSSQGSFDPATGLWTVGDLAPGATATLVLTVRVQTEGVLVNTAEVSATGSQELNIANNTASACTSVPIRLCADNTVVANVPSSYQDVRWFRDGNLVGTGNSFSLSQAGVYTVTSSSGACPIGGCCPIIVEAGDCCPPPKCVPFIVSRTK</sequence>
<dbReference type="NCBIfam" id="TIGR01451">
    <property type="entry name" value="B_ant_repeat"/>
    <property type="match status" value="1"/>
</dbReference>
<dbReference type="Proteomes" id="UP000598820">
    <property type="component" value="Unassembled WGS sequence"/>
</dbReference>
<accession>A0A927GA72</accession>
<dbReference type="InterPro" id="IPR047589">
    <property type="entry name" value="DUF11_rpt"/>
</dbReference>
<dbReference type="Pfam" id="PF01345">
    <property type="entry name" value="DUF11"/>
    <property type="match status" value="1"/>
</dbReference>
<dbReference type="Gene3D" id="2.60.40.3440">
    <property type="match status" value="1"/>
</dbReference>
<gene>
    <name evidence="2" type="ORF">IC229_32275</name>
</gene>
<keyword evidence="3" id="KW-1185">Reference proteome</keyword>
<dbReference type="InterPro" id="IPR013783">
    <property type="entry name" value="Ig-like_fold"/>
</dbReference>
<dbReference type="Gene3D" id="2.60.40.10">
    <property type="entry name" value="Immunoglobulins"/>
    <property type="match status" value="1"/>
</dbReference>
<name>A0A927GA72_9BACT</name>
<dbReference type="InterPro" id="IPR001434">
    <property type="entry name" value="OmcB-like_DUF11"/>
</dbReference>
<feature type="domain" description="DUF11" evidence="1">
    <location>
        <begin position="309"/>
        <end position="424"/>
    </location>
</feature>
<organism evidence="2 3">
    <name type="scientific">Spirosoma profusum</name>
    <dbReference type="NCBI Taxonomy" id="2771354"/>
    <lineage>
        <taxon>Bacteria</taxon>
        <taxon>Pseudomonadati</taxon>
        <taxon>Bacteroidota</taxon>
        <taxon>Cytophagia</taxon>
        <taxon>Cytophagales</taxon>
        <taxon>Cytophagaceae</taxon>
        <taxon>Spirosoma</taxon>
    </lineage>
</organism>
<reference evidence="2" key="1">
    <citation type="submission" date="2020-09" db="EMBL/GenBank/DDBJ databases">
        <authorList>
            <person name="Kim M.K."/>
        </authorList>
    </citation>
    <scope>NUCLEOTIDE SEQUENCE</scope>
    <source>
        <strain evidence="2">BT702</strain>
    </source>
</reference>
<protein>
    <submittedName>
        <fullName evidence="2">DUF11 domain-containing protein</fullName>
    </submittedName>
</protein>